<evidence type="ECO:0000256" key="7">
    <source>
        <dbReference type="PROSITE-ProRule" id="PRU10141"/>
    </source>
</evidence>
<dbReference type="FunFam" id="1.10.510.10:FF:000263">
    <property type="entry name" value="MAP kinase skh1/pek1"/>
    <property type="match status" value="1"/>
</dbReference>
<dbReference type="SUPFAM" id="SSF56112">
    <property type="entry name" value="Protein kinase-like (PK-like)"/>
    <property type="match status" value="1"/>
</dbReference>
<dbReference type="HOGENOM" id="CLU_000288_63_23_1"/>
<dbReference type="Pfam" id="PF00069">
    <property type="entry name" value="Pkinase"/>
    <property type="match status" value="1"/>
</dbReference>
<feature type="region of interest" description="Disordered" evidence="9">
    <location>
        <begin position="323"/>
        <end position="360"/>
    </location>
</feature>
<evidence type="ECO:0000256" key="5">
    <source>
        <dbReference type="ARBA" id="ARBA00038035"/>
    </source>
</evidence>
<reference evidence="12" key="2">
    <citation type="submission" date="2015-01" db="EMBL/GenBank/DDBJ databases">
        <title>Evolutionary Origins and Diversification of the Mycorrhizal Mutualists.</title>
        <authorList>
            <consortium name="DOE Joint Genome Institute"/>
            <consortium name="Mycorrhizal Genomics Consortium"/>
            <person name="Kohler A."/>
            <person name="Kuo A."/>
            <person name="Nagy L.G."/>
            <person name="Floudas D."/>
            <person name="Copeland A."/>
            <person name="Barry K.W."/>
            <person name="Cichocki N."/>
            <person name="Veneault-Fourrey C."/>
            <person name="LaButti K."/>
            <person name="Lindquist E.A."/>
            <person name="Lipzen A."/>
            <person name="Lundell T."/>
            <person name="Morin E."/>
            <person name="Murat C."/>
            <person name="Riley R."/>
            <person name="Ohm R."/>
            <person name="Sun H."/>
            <person name="Tunlid A."/>
            <person name="Henrissat B."/>
            <person name="Grigoriev I.V."/>
            <person name="Hibbett D.S."/>
            <person name="Martin F."/>
        </authorList>
    </citation>
    <scope>NUCLEOTIDE SEQUENCE [LARGE SCALE GENOMIC DNA]</scope>
    <source>
        <strain evidence="12">MUT 4182</strain>
    </source>
</reference>
<dbReference type="GO" id="GO:0000196">
    <property type="term" value="P:cell integrity MAPK cascade"/>
    <property type="evidence" value="ECO:0007669"/>
    <property type="project" value="TreeGrafter"/>
</dbReference>
<keyword evidence="8" id="KW-0723">Serine/threonine-protein kinase</keyword>
<keyword evidence="4 7" id="KW-0067">ATP-binding</keyword>
<evidence type="ECO:0000313" key="12">
    <source>
        <dbReference type="Proteomes" id="UP000054248"/>
    </source>
</evidence>
<dbReference type="STRING" id="1051891.A0A0C3L6H5"/>
<gene>
    <name evidence="11" type="ORF">M407DRAFT_170064</name>
</gene>
<dbReference type="PANTHER" id="PTHR48013:SF6">
    <property type="entry name" value="MAP KINASE KINASE MKK1_SSP32-RELATED"/>
    <property type="match status" value="1"/>
</dbReference>
<dbReference type="EC" id="2.7.12.2" evidence="6"/>
<keyword evidence="3" id="KW-0418">Kinase</keyword>
<feature type="compositionally biased region" description="Low complexity" evidence="9">
    <location>
        <begin position="335"/>
        <end position="351"/>
    </location>
</feature>
<evidence type="ECO:0000256" key="8">
    <source>
        <dbReference type="RuleBase" id="RU000304"/>
    </source>
</evidence>
<dbReference type="AlphaFoldDB" id="A0A0C3L6H5"/>
<dbReference type="PROSITE" id="PS00107">
    <property type="entry name" value="PROTEIN_KINASE_ATP"/>
    <property type="match status" value="1"/>
</dbReference>
<accession>A0A0C3L6H5</accession>
<evidence type="ECO:0000256" key="3">
    <source>
        <dbReference type="ARBA" id="ARBA00022777"/>
    </source>
</evidence>
<reference evidence="11 12" key="1">
    <citation type="submission" date="2014-04" db="EMBL/GenBank/DDBJ databases">
        <authorList>
            <consortium name="DOE Joint Genome Institute"/>
            <person name="Kuo A."/>
            <person name="Girlanda M."/>
            <person name="Perotto S."/>
            <person name="Kohler A."/>
            <person name="Nagy L.G."/>
            <person name="Floudas D."/>
            <person name="Copeland A."/>
            <person name="Barry K.W."/>
            <person name="Cichocki N."/>
            <person name="Veneault-Fourrey C."/>
            <person name="LaButti K."/>
            <person name="Lindquist E.A."/>
            <person name="Lipzen A."/>
            <person name="Lundell T."/>
            <person name="Morin E."/>
            <person name="Murat C."/>
            <person name="Sun H."/>
            <person name="Tunlid A."/>
            <person name="Henrissat B."/>
            <person name="Grigoriev I.V."/>
            <person name="Hibbett D.S."/>
            <person name="Martin F."/>
            <person name="Nordberg H.P."/>
            <person name="Cantor M.N."/>
            <person name="Hua S.X."/>
        </authorList>
    </citation>
    <scope>NUCLEOTIDE SEQUENCE [LARGE SCALE GENOMIC DNA]</scope>
    <source>
        <strain evidence="11 12">MUT 4182</strain>
    </source>
</reference>
<protein>
    <recommendedName>
        <fullName evidence="6">mitogen-activated protein kinase kinase</fullName>
        <ecNumber evidence="6">2.7.12.2</ecNumber>
    </recommendedName>
</protein>
<evidence type="ECO:0000256" key="1">
    <source>
        <dbReference type="ARBA" id="ARBA00022679"/>
    </source>
</evidence>
<dbReference type="GO" id="GO:0004674">
    <property type="term" value="F:protein serine/threonine kinase activity"/>
    <property type="evidence" value="ECO:0007669"/>
    <property type="project" value="UniProtKB-KW"/>
</dbReference>
<evidence type="ECO:0000313" key="11">
    <source>
        <dbReference type="EMBL" id="KIO29443.1"/>
    </source>
</evidence>
<proteinExistence type="inferred from homology"/>
<dbReference type="InterPro" id="IPR000719">
    <property type="entry name" value="Prot_kinase_dom"/>
</dbReference>
<evidence type="ECO:0000256" key="4">
    <source>
        <dbReference type="ARBA" id="ARBA00022840"/>
    </source>
</evidence>
<dbReference type="InterPro" id="IPR017441">
    <property type="entry name" value="Protein_kinase_ATP_BS"/>
</dbReference>
<dbReference type="OrthoDB" id="10252354at2759"/>
<evidence type="ECO:0000256" key="6">
    <source>
        <dbReference type="ARBA" id="ARBA00038999"/>
    </source>
</evidence>
<feature type="domain" description="Protein kinase" evidence="10">
    <location>
        <begin position="32"/>
        <end position="301"/>
    </location>
</feature>
<keyword evidence="1" id="KW-0808">Transferase</keyword>
<name>A0A0C3L6H5_9AGAM</name>
<evidence type="ECO:0000259" key="10">
    <source>
        <dbReference type="PROSITE" id="PS50011"/>
    </source>
</evidence>
<dbReference type="GO" id="GO:0005524">
    <property type="term" value="F:ATP binding"/>
    <property type="evidence" value="ECO:0007669"/>
    <property type="project" value="UniProtKB-UniRule"/>
</dbReference>
<dbReference type="PROSITE" id="PS00108">
    <property type="entry name" value="PROTEIN_KINASE_ST"/>
    <property type="match status" value="1"/>
</dbReference>
<evidence type="ECO:0000256" key="2">
    <source>
        <dbReference type="ARBA" id="ARBA00022741"/>
    </source>
</evidence>
<dbReference type="InterPro" id="IPR011009">
    <property type="entry name" value="Kinase-like_dom_sf"/>
</dbReference>
<keyword evidence="2 7" id="KW-0547">Nucleotide-binding</keyword>
<evidence type="ECO:0000256" key="9">
    <source>
        <dbReference type="SAM" id="MobiDB-lite"/>
    </source>
</evidence>
<feature type="binding site" evidence="7">
    <location>
        <position position="61"/>
    </location>
    <ligand>
        <name>ATP</name>
        <dbReference type="ChEBI" id="CHEBI:30616"/>
    </ligand>
</feature>
<dbReference type="EMBL" id="KN822983">
    <property type="protein sequence ID" value="KIO29443.1"/>
    <property type="molecule type" value="Genomic_DNA"/>
</dbReference>
<dbReference type="GO" id="GO:0060237">
    <property type="term" value="P:regulation of fungal-type cell wall organization"/>
    <property type="evidence" value="ECO:0007669"/>
    <property type="project" value="TreeGrafter"/>
</dbReference>
<sequence length="392" mass="43189">MSDLHKAIEAIQIREATDPENEDAIRWNNDMFENVRRLGEGAGGAVYQVKQKNTGKMMAMKTIPANPETPPRQLRRELEFLSTCIHPNITEFYGAYLSSGNAAAAEVVLLMEFCEGGSLETVSKKLREQKRRIGEQVVAKLAMGTLQGLDYLHGKKIIHRDIKPSNILLTKDGVVKLCDFGVSGVLVNSMAGTFTGTSWYMSPERIRGDPYTIRSDVWSTGLTILELARNKFPYPPDLGPIELLSVIVNGDIPELEDEAEGSDGQPGAVWTQSMKDFVNRCLIIDGTRRPSPREILQDPWVVHNGNVDIDMEKWMRHLYGWPKPPRKGVRRPKPSDGGSSSTPGGSMDSSSQPLSATSAYSATTEMGYDAPRIITEPSSRCAVTPSLLHAAC</sequence>
<dbReference type="Gene3D" id="3.30.200.20">
    <property type="entry name" value="Phosphorylase Kinase, domain 1"/>
    <property type="match status" value="1"/>
</dbReference>
<dbReference type="GO" id="GO:0004708">
    <property type="term" value="F:MAP kinase kinase activity"/>
    <property type="evidence" value="ECO:0007669"/>
    <property type="project" value="UniProtKB-EC"/>
</dbReference>
<keyword evidence="12" id="KW-1185">Reference proteome</keyword>
<dbReference type="PANTHER" id="PTHR48013">
    <property type="entry name" value="DUAL SPECIFICITY MITOGEN-ACTIVATED PROTEIN KINASE KINASE 5-RELATED"/>
    <property type="match status" value="1"/>
</dbReference>
<dbReference type="InterPro" id="IPR008271">
    <property type="entry name" value="Ser/Thr_kinase_AS"/>
</dbReference>
<comment type="similarity">
    <text evidence="5">Belongs to the protein kinase superfamily. STE Ser/Thr protein kinase family. MAP kinase kinase subfamily.</text>
</comment>
<dbReference type="SMART" id="SM00220">
    <property type="entry name" value="S_TKc"/>
    <property type="match status" value="1"/>
</dbReference>
<organism evidence="11 12">
    <name type="scientific">Tulasnella calospora MUT 4182</name>
    <dbReference type="NCBI Taxonomy" id="1051891"/>
    <lineage>
        <taxon>Eukaryota</taxon>
        <taxon>Fungi</taxon>
        <taxon>Dikarya</taxon>
        <taxon>Basidiomycota</taxon>
        <taxon>Agaricomycotina</taxon>
        <taxon>Agaricomycetes</taxon>
        <taxon>Cantharellales</taxon>
        <taxon>Tulasnellaceae</taxon>
        <taxon>Tulasnella</taxon>
    </lineage>
</organism>
<dbReference type="Proteomes" id="UP000054248">
    <property type="component" value="Unassembled WGS sequence"/>
</dbReference>
<dbReference type="PROSITE" id="PS50011">
    <property type="entry name" value="PROTEIN_KINASE_DOM"/>
    <property type="match status" value="1"/>
</dbReference>
<dbReference type="Gene3D" id="1.10.510.10">
    <property type="entry name" value="Transferase(Phosphotransferase) domain 1"/>
    <property type="match status" value="1"/>
</dbReference>